<keyword evidence="4" id="KW-1185">Reference proteome</keyword>
<dbReference type="RefSeq" id="WP_116693795.1">
    <property type="nucleotide sequence ID" value="NZ_QEHR01000003.1"/>
</dbReference>
<dbReference type="SUPFAM" id="SSF56300">
    <property type="entry name" value="Metallo-dependent phosphatases"/>
    <property type="match status" value="1"/>
</dbReference>
<feature type="domain" description="Haemolysin activator HlyB C-terminal" evidence="2">
    <location>
        <begin position="1093"/>
        <end position="1193"/>
    </location>
</feature>
<dbReference type="InterPro" id="IPR004843">
    <property type="entry name" value="Calcineurin-like_PHP"/>
</dbReference>
<dbReference type="InterPro" id="IPR005565">
    <property type="entry name" value="Hemolysn_activator_HlyB_C"/>
</dbReference>
<evidence type="ECO:0000313" key="3">
    <source>
        <dbReference type="EMBL" id="PVW15773.1"/>
    </source>
</evidence>
<dbReference type="GO" id="GO:0098046">
    <property type="term" value="C:type V protein secretion system complex"/>
    <property type="evidence" value="ECO:0007669"/>
    <property type="project" value="TreeGrafter"/>
</dbReference>
<dbReference type="PANTHER" id="PTHR34597:SF3">
    <property type="entry name" value="OUTER MEMBRANE TRANSPORTER CDIB"/>
    <property type="match status" value="1"/>
</dbReference>
<reference evidence="3 4" key="1">
    <citation type="submission" date="2018-04" db="EMBL/GenBank/DDBJ databases">
        <title>Marixanthomonas spongiae HN-E44 sp. nov., isolated from a marine sponge.</title>
        <authorList>
            <person name="Luo L."/>
            <person name="Zhuang L."/>
        </authorList>
    </citation>
    <scope>NUCLEOTIDE SEQUENCE [LARGE SCALE GENOMIC DNA]</scope>
    <source>
        <strain evidence="3 4">HN-E44</strain>
    </source>
</reference>
<proteinExistence type="predicted"/>
<dbReference type="EMBL" id="QEHR01000003">
    <property type="protein sequence ID" value="PVW15773.1"/>
    <property type="molecule type" value="Genomic_DNA"/>
</dbReference>
<gene>
    <name evidence="3" type="ORF">DDV96_05755</name>
</gene>
<evidence type="ECO:0000313" key="4">
    <source>
        <dbReference type="Proteomes" id="UP000245962"/>
    </source>
</evidence>
<dbReference type="InterPro" id="IPR029052">
    <property type="entry name" value="Metallo-depent_PP-like"/>
</dbReference>
<dbReference type="PANTHER" id="PTHR34597">
    <property type="entry name" value="SLR1661 PROTEIN"/>
    <property type="match status" value="1"/>
</dbReference>
<dbReference type="Pfam" id="PF00149">
    <property type="entry name" value="Metallophos"/>
    <property type="match status" value="1"/>
</dbReference>
<feature type="domain" description="Calcineurin-like phosphoesterase" evidence="1">
    <location>
        <begin position="45"/>
        <end position="241"/>
    </location>
</feature>
<evidence type="ECO:0000259" key="1">
    <source>
        <dbReference type="Pfam" id="PF00149"/>
    </source>
</evidence>
<evidence type="ECO:0000259" key="2">
    <source>
        <dbReference type="Pfam" id="PF03865"/>
    </source>
</evidence>
<dbReference type="GO" id="GO:0008320">
    <property type="term" value="F:protein transmembrane transporter activity"/>
    <property type="evidence" value="ECO:0007669"/>
    <property type="project" value="TreeGrafter"/>
</dbReference>
<comment type="caution">
    <text evidence="3">The sequence shown here is derived from an EMBL/GenBank/DDBJ whole genome shotgun (WGS) entry which is preliminary data.</text>
</comment>
<dbReference type="Proteomes" id="UP000245962">
    <property type="component" value="Unassembled WGS sequence"/>
</dbReference>
<organism evidence="3 4">
    <name type="scientific">Marixanthomonas spongiae</name>
    <dbReference type="NCBI Taxonomy" id="2174845"/>
    <lineage>
        <taxon>Bacteria</taxon>
        <taxon>Pseudomonadati</taxon>
        <taxon>Bacteroidota</taxon>
        <taxon>Flavobacteriia</taxon>
        <taxon>Flavobacteriales</taxon>
        <taxon>Flavobacteriaceae</taxon>
        <taxon>Marixanthomonas</taxon>
    </lineage>
</organism>
<accession>A0A2U0I3T6</accession>
<dbReference type="GO" id="GO:0046819">
    <property type="term" value="P:protein secretion by the type V secretion system"/>
    <property type="evidence" value="ECO:0007669"/>
    <property type="project" value="TreeGrafter"/>
</dbReference>
<dbReference type="PROSITE" id="PS51257">
    <property type="entry name" value="PROKAR_LIPOPROTEIN"/>
    <property type="match status" value="1"/>
</dbReference>
<dbReference type="Gene3D" id="3.60.21.10">
    <property type="match status" value="2"/>
</dbReference>
<dbReference type="AlphaFoldDB" id="A0A2U0I3T6"/>
<dbReference type="Pfam" id="PF03865">
    <property type="entry name" value="ShlB"/>
    <property type="match status" value="1"/>
</dbReference>
<dbReference type="InterPro" id="IPR051544">
    <property type="entry name" value="TPS_OM_transporter"/>
</dbReference>
<dbReference type="GO" id="GO:0016787">
    <property type="term" value="F:hydrolase activity"/>
    <property type="evidence" value="ECO:0007669"/>
    <property type="project" value="InterPro"/>
</dbReference>
<dbReference type="OrthoDB" id="333971at2"/>
<sequence>MQLKTTILFIGFIMAITGCATYEPQYKNPDAEQSFPSEKKIARTFYLVGDAGISPPNGMSDGLTIFKNYLKDHPTNPSDHAIFLGDNIYDDGMPPKGHPERVHSEHYMNAQFKSLEGFKGQTYFIPGNHEWYFDGVPGVKREAKYVQENVAPNAFQPTGGCALKSFSVSPDVQLIVIDSQWYLEDWNTDPNINLNCEIKTREKFFIEIANELEKNKNKTVVFAMHHPMFTNGTHGGYFALQKHLYPTQSNFPLPILSSLVVQIRSQGGVSVQDRYNELYNKLMNRLAPLAQKHGRVVFASGHEHTLQHIEKEGLVQILSGSGAKSSYAAIGKDGLFSYGGQGFAVFDVFEDGSSFVRYYGGTQENEPILLFQKEIFPPNQTYPASVLPNDYPQTTTAAIYKRDSIAEALFFQTVWGAKYEDAYTKKVTAKTASLDTLYGGLHVVRKTGDEEYDALILEDKTGNRYRMRALKKNALDVTTKVVFEEGTESPQATETDLNVTPNTSFGTAFYTATHPYVPLVLSTLADAAKIFHNRTELFYIPKQQQLGVYNETFGNALYFIATEPAESTKGESLFAYPDDIETADDILIKLRKGREVSVDEENYIRSRLFDMLVGDWDREPGHWRWAEYYNQDSLNVYVPIPINRDDAFSSFEGDVFDLARSLFGSSYQKQVYDENLNDLRWFNEEGVIMDRALLKRSTRKNWLAQAQFLQQAVSDSIIEAAFSTVPDAVKNESLQNIRAALKGRRDNLVDIADRYYSYLAKLQTIEGTNKRDFFQITRLADGRTNVRTYNFPSKDRGMLVADRTFLASETNEIWIYGLDNEDIFEVTGTGNNPIFVRLIGGHGNDTYRLIEGKRVKVYDHEDKINTVAVKNGGNLRMTNVYGLNTYDYRKNIQREHGYAAALGFNPDDGFRTGLQYVYQVSSFQRNPFSERHNINAAYFFDTESFELKYEGEIANIKNDLNLSLGARFTNPKYVVNYFGYGNESKNLEDELGKDYSRVQLQTLMARAGLLRNSNFGSFYKLQGKFEAISINSSIPGPVNINRVTEKSTFDYFGTLEGIYNYRSFDDPRNPTIGMMFDLNTGVTGNVNNLKRVFGFLKTRLGFYNSLTTNKKWVLKTNIRAKFNFGNQFEFYQAVQLGGNTGLRGFREERFSGKSALVGSADLRYSFNEFKLGLIPIQIGLYTGADLGRVWTPDFDSEKWHNAYGGGLWINGSGGLSGSAGYFTSTEGARFVFGLGFDF</sequence>
<name>A0A2U0I3T6_9FLAO</name>
<protein>
    <submittedName>
        <fullName evidence="3">Phosphoesterase</fullName>
    </submittedName>
</protein>